<dbReference type="GeneID" id="64405608"/>
<evidence type="ECO:0000256" key="1">
    <source>
        <dbReference type="PROSITE-ProRule" id="PRU00325"/>
    </source>
</evidence>
<evidence type="ECO:0000313" key="3">
    <source>
        <dbReference type="EMBL" id="VEH68838.1"/>
    </source>
</evidence>
<keyword evidence="1" id="KW-0862">Zinc</keyword>
<dbReference type="AlphaFoldDB" id="A0A448MUL2"/>
<accession>A0A448MUL2</accession>
<dbReference type="PROSITE" id="PS50966">
    <property type="entry name" value="ZF_SWIM"/>
    <property type="match status" value="1"/>
</dbReference>
<keyword evidence="4" id="KW-1185">Reference proteome</keyword>
<dbReference type="InterPro" id="IPR007527">
    <property type="entry name" value="Znf_SWIM"/>
</dbReference>
<protein>
    <recommendedName>
        <fullName evidence="2">SWIM-type domain-containing protein</fullName>
    </recommendedName>
</protein>
<dbReference type="Proteomes" id="UP000273044">
    <property type="component" value="Chromosome"/>
</dbReference>
<organism evidence="3 4">
    <name type="scientific">Arachnia propionica</name>
    <dbReference type="NCBI Taxonomy" id="1750"/>
    <lineage>
        <taxon>Bacteria</taxon>
        <taxon>Bacillati</taxon>
        <taxon>Actinomycetota</taxon>
        <taxon>Actinomycetes</taxon>
        <taxon>Propionibacteriales</taxon>
        <taxon>Propionibacteriaceae</taxon>
        <taxon>Arachnia</taxon>
    </lineage>
</organism>
<sequence>MRSFTSASALDSTGLTLELAPALTPEGLTEAPEFFSGFAAQPLVLARGLLVLADVAQTRYFQPTPSGMRDPICTANGDRMRFEAFSACNTVGVRLDLLAAAFDGGEIRHGTTNVDINQPLRETLGQVSPSELMHLAVGNDELRVSTLDATHVERKVELPDRWLKALGSSQELTRELELIGEAPAVQTRQFLATLPSGTGRRGHWSVSRMGVKPALRPGKGTVYAEGLNRLRAARRLGPQITRMRVYGLPQAPMAASVWEFSLPHGRLTFTLTAEHYRGFSGEGALLTKLAAPTAVDDSALISACLAFEPRIEIASLVAETGLDEERTGQGLAVLAGDGRVGFDLYEQAYFHRELPSDADRVIKDNPRLRHAKRLVTAGAVRPFDEHPGAFRVRGDHDEYIVRTDPPSCTCPWWRGHTGSRGVCKHILAAELSRTPSEPD</sequence>
<dbReference type="Pfam" id="PF04434">
    <property type="entry name" value="SWIM"/>
    <property type="match status" value="1"/>
</dbReference>
<reference evidence="3 4" key="1">
    <citation type="submission" date="2018-12" db="EMBL/GenBank/DDBJ databases">
        <authorList>
            <consortium name="Pathogen Informatics"/>
        </authorList>
    </citation>
    <scope>NUCLEOTIDE SEQUENCE [LARGE SCALE GENOMIC DNA]</scope>
    <source>
        <strain evidence="3 4">NCTC12967</strain>
    </source>
</reference>
<evidence type="ECO:0000313" key="4">
    <source>
        <dbReference type="Proteomes" id="UP000273044"/>
    </source>
</evidence>
<dbReference type="GO" id="GO:0008270">
    <property type="term" value="F:zinc ion binding"/>
    <property type="evidence" value="ECO:0007669"/>
    <property type="project" value="UniProtKB-KW"/>
</dbReference>
<gene>
    <name evidence="3" type="ORF">NCTC12967_00099</name>
</gene>
<dbReference type="EMBL" id="LR134406">
    <property type="protein sequence ID" value="VEH68838.1"/>
    <property type="molecule type" value="Genomic_DNA"/>
</dbReference>
<feature type="domain" description="SWIM-type" evidence="2">
    <location>
        <begin position="399"/>
        <end position="434"/>
    </location>
</feature>
<dbReference type="RefSeq" id="WP_061787420.1">
    <property type="nucleotide sequence ID" value="NZ_CAUVFS010000017.1"/>
</dbReference>
<proteinExistence type="predicted"/>
<evidence type="ECO:0000259" key="2">
    <source>
        <dbReference type="PROSITE" id="PS50966"/>
    </source>
</evidence>
<name>A0A448MUL2_9ACTN</name>
<keyword evidence="1" id="KW-0863">Zinc-finger</keyword>
<keyword evidence="1" id="KW-0479">Metal-binding</keyword>